<dbReference type="PANTHER" id="PTHR12515:SF5">
    <property type="entry name" value="PROTEIN SMAUG"/>
    <property type="match status" value="1"/>
</dbReference>
<keyword evidence="4" id="KW-0963">Cytoplasm</keyword>
<feature type="domain" description="SAM" evidence="7">
    <location>
        <begin position="268"/>
        <end position="331"/>
    </location>
</feature>
<dbReference type="GO" id="GO:0005737">
    <property type="term" value="C:cytoplasm"/>
    <property type="evidence" value="ECO:0007669"/>
    <property type="project" value="UniProtKB-SubCell"/>
</dbReference>
<evidence type="ECO:0000256" key="5">
    <source>
        <dbReference type="ARBA" id="ARBA00022884"/>
    </source>
</evidence>
<accession>A0ABD2MH45</accession>
<feature type="region of interest" description="Disordered" evidence="6">
    <location>
        <begin position="170"/>
        <end position="215"/>
    </location>
</feature>
<reference evidence="8 9" key="1">
    <citation type="journal article" date="2021" name="BMC Biol.">
        <title>Horizontally acquired antibacterial genes associated with adaptive radiation of ladybird beetles.</title>
        <authorList>
            <person name="Li H.S."/>
            <person name="Tang X.F."/>
            <person name="Huang Y.H."/>
            <person name="Xu Z.Y."/>
            <person name="Chen M.L."/>
            <person name="Du X.Y."/>
            <person name="Qiu B.Y."/>
            <person name="Chen P.T."/>
            <person name="Zhang W."/>
            <person name="Slipinski A."/>
            <person name="Escalona H.E."/>
            <person name="Waterhouse R.M."/>
            <person name="Zwick A."/>
            <person name="Pang H."/>
        </authorList>
    </citation>
    <scope>NUCLEOTIDE SEQUENCE [LARGE SCALE GENOMIC DNA]</scope>
    <source>
        <strain evidence="8">SYSU2018</strain>
    </source>
</reference>
<evidence type="ECO:0000256" key="6">
    <source>
        <dbReference type="SAM" id="MobiDB-lite"/>
    </source>
</evidence>
<feature type="compositionally biased region" description="Polar residues" evidence="6">
    <location>
        <begin position="176"/>
        <end position="215"/>
    </location>
</feature>
<dbReference type="Pfam" id="PF09246">
    <property type="entry name" value="PHAT"/>
    <property type="match status" value="1"/>
</dbReference>
<evidence type="ECO:0000256" key="4">
    <source>
        <dbReference type="ARBA" id="ARBA00022490"/>
    </source>
</evidence>
<evidence type="ECO:0000256" key="2">
    <source>
        <dbReference type="ARBA" id="ARBA00008232"/>
    </source>
</evidence>
<dbReference type="InterPro" id="IPR050897">
    <property type="entry name" value="SMAUG/VTS1_RNA-bind"/>
</dbReference>
<dbReference type="EMBL" id="JABFTP020000001">
    <property type="protein sequence ID" value="KAL3265701.1"/>
    <property type="molecule type" value="Genomic_DNA"/>
</dbReference>
<dbReference type="Proteomes" id="UP001516400">
    <property type="component" value="Unassembled WGS sequence"/>
</dbReference>
<dbReference type="InterPro" id="IPR037093">
    <property type="entry name" value="PHAT_dom_sf"/>
</dbReference>
<comment type="similarity">
    <text evidence="2">Belongs to the SMAUG family.</text>
</comment>
<protein>
    <recommendedName>
        <fullName evidence="3">Protein Smaug</fullName>
    </recommendedName>
</protein>
<feature type="compositionally biased region" description="Polar residues" evidence="6">
    <location>
        <begin position="469"/>
        <end position="488"/>
    </location>
</feature>
<dbReference type="Gene3D" id="1.25.40.170">
    <property type="entry name" value="Smaug, PHAT domain"/>
    <property type="match status" value="1"/>
</dbReference>
<dbReference type="InterPro" id="IPR013761">
    <property type="entry name" value="SAM/pointed_sf"/>
</dbReference>
<dbReference type="AlphaFoldDB" id="A0ABD2MH45"/>
<evidence type="ECO:0000256" key="1">
    <source>
        <dbReference type="ARBA" id="ARBA00004496"/>
    </source>
</evidence>
<dbReference type="Pfam" id="PF26034">
    <property type="entry name" value="PHAT_SMAUG"/>
    <property type="match status" value="1"/>
</dbReference>
<keyword evidence="9" id="KW-1185">Reference proteome</keyword>
<name>A0ABD2MH45_9CUCU</name>
<evidence type="ECO:0000313" key="8">
    <source>
        <dbReference type="EMBL" id="KAL3265701.1"/>
    </source>
</evidence>
<evidence type="ECO:0000256" key="3">
    <source>
        <dbReference type="ARBA" id="ARBA00018651"/>
    </source>
</evidence>
<evidence type="ECO:0000259" key="7">
    <source>
        <dbReference type="SMART" id="SM00454"/>
    </source>
</evidence>
<dbReference type="PANTHER" id="PTHR12515">
    <property type="entry name" value="STERILE ALPHA MOTIF DOMAIN CONTAINING PROTEIN 4-RELATED"/>
    <property type="match status" value="1"/>
</dbReference>
<dbReference type="SUPFAM" id="SSF47769">
    <property type="entry name" value="SAM/Pointed domain"/>
    <property type="match status" value="1"/>
</dbReference>
<gene>
    <name evidence="8" type="ORF">HHI36_009904</name>
</gene>
<dbReference type="InterPro" id="IPR001660">
    <property type="entry name" value="SAM"/>
</dbReference>
<dbReference type="InterPro" id="IPR058599">
    <property type="entry name" value="PHAT_Smg/ZCCHC2-like"/>
</dbReference>
<dbReference type="Pfam" id="PF00536">
    <property type="entry name" value="SAM_1"/>
    <property type="match status" value="1"/>
</dbReference>
<sequence>MEYSQMRDFSEFCEQLHDMRLKFHKWDSCERTVALYYLMAGLPFANARFLQHAIERCIAAVNTPEAQIVEKNANDPKYIANILSEHPQNALSLLLTHLPLLRPGNKETANCYLSTIKKVLSEFITPPYRIYNECVEIMSYVFVHPAFDRNDKKMFKHLLKQVLNKVSPETFLHSPANGSSDESTSPNQESVQNSTRLNRRSNSLTPAQTKSSDNLHQNQIWSSHENLTQPSPKQRSYSLSNDKSSLINVPPIQASSSETRLQDIEGIKNYPVMRSIVSWLKSLRLHKYSWIFTNLSYHQMLNLDEMTLEGIGITKGARHKLLLNIAKLKERSVLMTELETEVMNGGDLSSALKKLKNILQTPLQVSLGEDLPMQFVRVMGKVFTQLLMLRQPTDETLSLFSTICERADLSDAFTDDQKHRLAMWQNQLTKGPHQLPFSVHCSSHIAHRPLNFHCQYVHNVAVGVSSNQHSQPSYAQKSSSFPNMQAQPAHTGHRHSIGSVTLQNHLQNHPLIGPKMQNRQPPCIPQSKTSNIKGANSQFHVRFQSVEDTEIRKKQQLLKNLDIESSLESLCLQMMEHALGP</sequence>
<keyword evidence="5" id="KW-0694">RNA-binding</keyword>
<dbReference type="GO" id="GO:0003723">
    <property type="term" value="F:RNA binding"/>
    <property type="evidence" value="ECO:0007669"/>
    <property type="project" value="UniProtKB-KW"/>
</dbReference>
<organism evidence="8 9">
    <name type="scientific">Cryptolaemus montrouzieri</name>
    <dbReference type="NCBI Taxonomy" id="559131"/>
    <lineage>
        <taxon>Eukaryota</taxon>
        <taxon>Metazoa</taxon>
        <taxon>Ecdysozoa</taxon>
        <taxon>Arthropoda</taxon>
        <taxon>Hexapoda</taxon>
        <taxon>Insecta</taxon>
        <taxon>Pterygota</taxon>
        <taxon>Neoptera</taxon>
        <taxon>Endopterygota</taxon>
        <taxon>Coleoptera</taxon>
        <taxon>Polyphaga</taxon>
        <taxon>Cucujiformia</taxon>
        <taxon>Coccinelloidea</taxon>
        <taxon>Coccinellidae</taxon>
        <taxon>Scymninae</taxon>
        <taxon>Scymnini</taxon>
        <taxon>Cryptolaemus</taxon>
    </lineage>
</organism>
<feature type="region of interest" description="Disordered" evidence="6">
    <location>
        <begin position="469"/>
        <end position="491"/>
    </location>
</feature>
<dbReference type="SMART" id="SM00454">
    <property type="entry name" value="SAM"/>
    <property type="match status" value="1"/>
</dbReference>
<proteinExistence type="inferred from homology"/>
<comment type="subcellular location">
    <subcellularLocation>
        <location evidence="1">Cytoplasm</location>
    </subcellularLocation>
</comment>
<dbReference type="Gene3D" id="1.10.150.50">
    <property type="entry name" value="Transcription Factor, Ets-1"/>
    <property type="match status" value="1"/>
</dbReference>
<dbReference type="InterPro" id="IPR015327">
    <property type="entry name" value="PHAT_dom"/>
</dbReference>
<evidence type="ECO:0000313" key="9">
    <source>
        <dbReference type="Proteomes" id="UP001516400"/>
    </source>
</evidence>
<comment type="caution">
    <text evidence="8">The sequence shown here is derived from an EMBL/GenBank/DDBJ whole genome shotgun (WGS) entry which is preliminary data.</text>
</comment>